<evidence type="ECO:0008006" key="3">
    <source>
        <dbReference type="Google" id="ProtNLM"/>
    </source>
</evidence>
<dbReference type="Proteomes" id="UP000623608">
    <property type="component" value="Unassembled WGS sequence"/>
</dbReference>
<protein>
    <recommendedName>
        <fullName evidence="3">Nucleotidyltransferase</fullName>
    </recommendedName>
</protein>
<sequence length="280" mass="30257">MLDPARSDPSLLQPVDIVVTELLAKATLLTSNEVMVVGANCRDLIQSALGHAFALRATADIDLGLAIASWAAYDELAEALPPAGNTGIRFWIANTSADLLPFGPVERPPGTVTPPARREAINVWGFTEVFAASLELPLPHAGTIRIPTVAGYAALKLAAWLDRSAYGEYKDATDIATALYWYLRSPDVATQLYETDPGQNLLIEEGLDDSAAAARALGEDIARTVGPVRLSEILERWASSPKSLLHHYMSVTNASDWPRSSDRRRELVEAMERGLTPSTP</sequence>
<dbReference type="AlphaFoldDB" id="A0A919NK45"/>
<reference evidence="1" key="1">
    <citation type="submission" date="2021-01" db="EMBL/GenBank/DDBJ databases">
        <title>Whole genome shotgun sequence of Actinoplanes tereljensis NBRC 105297.</title>
        <authorList>
            <person name="Komaki H."/>
            <person name="Tamura T."/>
        </authorList>
    </citation>
    <scope>NUCLEOTIDE SEQUENCE</scope>
    <source>
        <strain evidence="1">NBRC 105297</strain>
    </source>
</reference>
<keyword evidence="2" id="KW-1185">Reference proteome</keyword>
<proteinExistence type="predicted"/>
<organism evidence="1 2">
    <name type="scientific">Paractinoplanes tereljensis</name>
    <dbReference type="NCBI Taxonomy" id="571912"/>
    <lineage>
        <taxon>Bacteria</taxon>
        <taxon>Bacillati</taxon>
        <taxon>Actinomycetota</taxon>
        <taxon>Actinomycetes</taxon>
        <taxon>Micromonosporales</taxon>
        <taxon>Micromonosporaceae</taxon>
        <taxon>Paractinoplanes</taxon>
    </lineage>
</organism>
<dbReference type="RefSeq" id="WP_203802301.1">
    <property type="nucleotide sequence ID" value="NZ_BOMY01000013.1"/>
</dbReference>
<accession>A0A919NK45</accession>
<comment type="caution">
    <text evidence="1">The sequence shown here is derived from an EMBL/GenBank/DDBJ whole genome shotgun (WGS) entry which is preliminary data.</text>
</comment>
<evidence type="ECO:0000313" key="2">
    <source>
        <dbReference type="Proteomes" id="UP000623608"/>
    </source>
</evidence>
<dbReference type="InterPro" id="IPR014513">
    <property type="entry name" value="UCP021525"/>
</dbReference>
<gene>
    <name evidence="1" type="ORF">Ate02nite_18820</name>
</gene>
<dbReference type="EMBL" id="BOMY01000013">
    <property type="protein sequence ID" value="GIF19152.1"/>
    <property type="molecule type" value="Genomic_DNA"/>
</dbReference>
<name>A0A919NK45_9ACTN</name>
<evidence type="ECO:0000313" key="1">
    <source>
        <dbReference type="EMBL" id="GIF19152.1"/>
    </source>
</evidence>
<dbReference type="PIRSF" id="PIRSF021525">
    <property type="entry name" value="UCP021525"/>
    <property type="match status" value="1"/>
</dbReference>